<feature type="domain" description="FHA" evidence="2">
    <location>
        <begin position="156"/>
        <end position="209"/>
    </location>
</feature>
<dbReference type="PROSITE" id="PS50006">
    <property type="entry name" value="FHA_DOMAIN"/>
    <property type="match status" value="1"/>
</dbReference>
<dbReference type="InterPro" id="IPR000253">
    <property type="entry name" value="FHA_dom"/>
</dbReference>
<dbReference type="RefSeq" id="WP_211327627.1">
    <property type="nucleotide sequence ID" value="NZ_REFJ01000005.1"/>
</dbReference>
<evidence type="ECO:0000256" key="1">
    <source>
        <dbReference type="SAM" id="MobiDB-lite"/>
    </source>
</evidence>
<comment type="caution">
    <text evidence="3">The sequence shown here is derived from an EMBL/GenBank/DDBJ whole genome shotgun (WGS) entry which is preliminary data.</text>
</comment>
<name>A0A3M0A1R9_9GAMM</name>
<feature type="region of interest" description="Disordered" evidence="1">
    <location>
        <begin position="19"/>
        <end position="67"/>
    </location>
</feature>
<dbReference type="EMBL" id="REFJ01000005">
    <property type="protein sequence ID" value="RMA78923.1"/>
    <property type="molecule type" value="Genomic_DNA"/>
</dbReference>
<accession>A0A3M0A1R9</accession>
<evidence type="ECO:0000259" key="2">
    <source>
        <dbReference type="PROSITE" id="PS50006"/>
    </source>
</evidence>
<organism evidence="3 4">
    <name type="scientific">Umboniibacter marinipuniceus</name>
    <dbReference type="NCBI Taxonomy" id="569599"/>
    <lineage>
        <taxon>Bacteria</taxon>
        <taxon>Pseudomonadati</taxon>
        <taxon>Pseudomonadota</taxon>
        <taxon>Gammaproteobacteria</taxon>
        <taxon>Cellvibrionales</taxon>
        <taxon>Cellvibrionaceae</taxon>
        <taxon>Umboniibacter</taxon>
    </lineage>
</organism>
<keyword evidence="4" id="KW-1185">Reference proteome</keyword>
<dbReference type="Proteomes" id="UP000267187">
    <property type="component" value="Unassembled WGS sequence"/>
</dbReference>
<dbReference type="InterPro" id="IPR008984">
    <property type="entry name" value="SMAD_FHA_dom_sf"/>
</dbReference>
<proteinExistence type="predicted"/>
<dbReference type="AlphaFoldDB" id="A0A3M0A1R9"/>
<dbReference type="Gene3D" id="2.60.200.20">
    <property type="match status" value="1"/>
</dbReference>
<dbReference type="SUPFAM" id="SSF49879">
    <property type="entry name" value="SMAD/FHA domain"/>
    <property type="match status" value="1"/>
</dbReference>
<sequence length="241" mass="25402">MPAKIGPDGKPIVVDTVPFKADYQDDDATAPYDPNADRRTPSNFDEDEATAPFSTQTAGATSPMADPTRALDIEEVEVNIRGAKQAPVSAVVEEDDEATQVYRAPRPSSSTHAAEAGAPTEAEQTSVAMQDPPVGWLVVTDGPGKGEVVTIGYGQNSVGRSGARINLNFGDSEISRESHITVIYDPNARAFYVGPGTGKSLGYLNGSPILMPVAMNNSDELKLGATALRFVALCGEGFGWE</sequence>
<reference evidence="3 4" key="1">
    <citation type="submission" date="2018-10" db="EMBL/GenBank/DDBJ databases">
        <title>Genomic Encyclopedia of Type Strains, Phase IV (KMG-IV): sequencing the most valuable type-strain genomes for metagenomic binning, comparative biology and taxonomic classification.</title>
        <authorList>
            <person name="Goeker M."/>
        </authorList>
    </citation>
    <scope>NUCLEOTIDE SEQUENCE [LARGE SCALE GENOMIC DNA]</scope>
    <source>
        <strain evidence="3 4">DSM 25080</strain>
    </source>
</reference>
<evidence type="ECO:0000313" key="4">
    <source>
        <dbReference type="Proteomes" id="UP000267187"/>
    </source>
</evidence>
<protein>
    <recommendedName>
        <fullName evidence="2">FHA domain-containing protein</fullName>
    </recommendedName>
</protein>
<feature type="region of interest" description="Disordered" evidence="1">
    <location>
        <begin position="87"/>
        <end position="127"/>
    </location>
</feature>
<dbReference type="CDD" id="cd00060">
    <property type="entry name" value="FHA"/>
    <property type="match status" value="1"/>
</dbReference>
<evidence type="ECO:0000313" key="3">
    <source>
        <dbReference type="EMBL" id="RMA78923.1"/>
    </source>
</evidence>
<gene>
    <name evidence="3" type="ORF">DFR27_2264</name>
</gene>